<evidence type="ECO:0000256" key="3">
    <source>
        <dbReference type="ARBA" id="ARBA00023136"/>
    </source>
</evidence>
<feature type="transmembrane region" description="Helical" evidence="4">
    <location>
        <begin position="272"/>
        <end position="292"/>
    </location>
</feature>
<evidence type="ECO:0000256" key="1">
    <source>
        <dbReference type="ARBA" id="ARBA00022692"/>
    </source>
</evidence>
<dbReference type="PANTHER" id="PTHR23528">
    <property type="match status" value="1"/>
</dbReference>
<evidence type="ECO:0000313" key="6">
    <source>
        <dbReference type="EMBL" id="RHW16682.1"/>
    </source>
</evidence>
<evidence type="ECO:0000259" key="5">
    <source>
        <dbReference type="PROSITE" id="PS50850"/>
    </source>
</evidence>
<dbReference type="Gene3D" id="1.20.1250.20">
    <property type="entry name" value="MFS general substrate transporter like domains"/>
    <property type="match status" value="2"/>
</dbReference>
<feature type="transmembrane region" description="Helical" evidence="4">
    <location>
        <begin position="329"/>
        <end position="354"/>
    </location>
</feature>
<dbReference type="InterPro" id="IPR036259">
    <property type="entry name" value="MFS_trans_sf"/>
</dbReference>
<dbReference type="OrthoDB" id="7428510at2"/>
<accession>A0A396RNC8</accession>
<feature type="transmembrane region" description="Helical" evidence="4">
    <location>
        <begin position="131"/>
        <end position="152"/>
    </location>
</feature>
<feature type="transmembrane region" description="Helical" evidence="4">
    <location>
        <begin position="37"/>
        <end position="55"/>
    </location>
</feature>
<sequence>MIPTHPAYCPSSWWCAPRRDHVTAEPNAPGNRQSTRFLLLYALAYAGGFVAYVPFLTILLPVKMAVAAGDLKVEWLAAATLLGAIAASIANIAFGWASDLTRSRRPWIAAGLALTVAAYGLIHFASTPAMIVAAIVGWQITLNLMLAPLAALAADHVPDAQKGVLAGLLGAGQPFGSVAAIVVTLPGIEVEAVQFAVICAMFAAMVLPLFALHPRPIAPEPPVSAEQRLVRRRDLTLIWFARLFVQVACGVLFSFFLYYFQSLPGETVSVATVARTGGVTMLVAIPLALLLGRASDRIGARRPFLIGAALAMALGLGVMGATTTVPVAIMAYGLFGCASSIFLALQAVYTMQLLPSPNHRGRDLGLFNLTNTLPQLLSPVLAVTLVSGRSFATLMGTLALLAVGSAVLVLLVRSER</sequence>
<dbReference type="PROSITE" id="PS50850">
    <property type="entry name" value="MFS"/>
    <property type="match status" value="1"/>
</dbReference>
<feature type="transmembrane region" description="Helical" evidence="4">
    <location>
        <begin position="304"/>
        <end position="323"/>
    </location>
</feature>
<dbReference type="AlphaFoldDB" id="A0A396RNC8"/>
<dbReference type="PANTHER" id="PTHR23528:SF1">
    <property type="entry name" value="MAJOR FACILITATOR SUPERFAMILY (MFS) PROFILE DOMAIN-CONTAINING PROTEIN"/>
    <property type="match status" value="1"/>
</dbReference>
<feature type="domain" description="Major facilitator superfamily (MFS) profile" evidence="5">
    <location>
        <begin position="234"/>
        <end position="416"/>
    </location>
</feature>
<keyword evidence="7" id="KW-1185">Reference proteome</keyword>
<organism evidence="6 7">
    <name type="scientific">Sphingomonas gilva</name>
    <dbReference type="NCBI Taxonomy" id="2305907"/>
    <lineage>
        <taxon>Bacteria</taxon>
        <taxon>Pseudomonadati</taxon>
        <taxon>Pseudomonadota</taxon>
        <taxon>Alphaproteobacteria</taxon>
        <taxon>Sphingomonadales</taxon>
        <taxon>Sphingomonadaceae</taxon>
        <taxon>Sphingomonas</taxon>
    </lineage>
</organism>
<dbReference type="Pfam" id="PF07690">
    <property type="entry name" value="MFS_1"/>
    <property type="match status" value="2"/>
</dbReference>
<evidence type="ECO:0000256" key="2">
    <source>
        <dbReference type="ARBA" id="ARBA00022989"/>
    </source>
</evidence>
<name>A0A396RNC8_9SPHN</name>
<dbReference type="EMBL" id="QWLV01000008">
    <property type="protein sequence ID" value="RHW16682.1"/>
    <property type="molecule type" value="Genomic_DNA"/>
</dbReference>
<feature type="transmembrane region" description="Helical" evidence="4">
    <location>
        <begin position="237"/>
        <end position="260"/>
    </location>
</feature>
<dbReference type="InterPro" id="IPR020846">
    <property type="entry name" value="MFS_dom"/>
</dbReference>
<feature type="transmembrane region" description="Helical" evidence="4">
    <location>
        <begin position="192"/>
        <end position="212"/>
    </location>
</feature>
<feature type="transmembrane region" description="Helical" evidence="4">
    <location>
        <begin position="75"/>
        <end position="94"/>
    </location>
</feature>
<feature type="transmembrane region" description="Helical" evidence="4">
    <location>
        <begin position="391"/>
        <end position="412"/>
    </location>
</feature>
<keyword evidence="3 4" id="KW-0472">Membrane</keyword>
<evidence type="ECO:0000256" key="4">
    <source>
        <dbReference type="SAM" id="Phobius"/>
    </source>
</evidence>
<comment type="caution">
    <text evidence="6">The sequence shown here is derived from an EMBL/GenBank/DDBJ whole genome shotgun (WGS) entry which is preliminary data.</text>
</comment>
<proteinExistence type="predicted"/>
<feature type="transmembrane region" description="Helical" evidence="4">
    <location>
        <begin position="164"/>
        <end position="186"/>
    </location>
</feature>
<dbReference type="SUPFAM" id="SSF103473">
    <property type="entry name" value="MFS general substrate transporter"/>
    <property type="match status" value="1"/>
</dbReference>
<evidence type="ECO:0000313" key="7">
    <source>
        <dbReference type="Proteomes" id="UP000266693"/>
    </source>
</evidence>
<keyword evidence="2 4" id="KW-1133">Transmembrane helix</keyword>
<feature type="transmembrane region" description="Helical" evidence="4">
    <location>
        <begin position="106"/>
        <end position="125"/>
    </location>
</feature>
<dbReference type="GO" id="GO:0022857">
    <property type="term" value="F:transmembrane transporter activity"/>
    <property type="evidence" value="ECO:0007669"/>
    <property type="project" value="InterPro"/>
</dbReference>
<dbReference type="Proteomes" id="UP000266693">
    <property type="component" value="Unassembled WGS sequence"/>
</dbReference>
<reference evidence="6 7" key="1">
    <citation type="submission" date="2018-08" db="EMBL/GenBank/DDBJ databases">
        <title>The multiple taxonomic identification of Sphingomonas gilva.</title>
        <authorList>
            <person name="Zhu D."/>
            <person name="Zheng S."/>
        </authorList>
    </citation>
    <scope>NUCLEOTIDE SEQUENCE [LARGE SCALE GENOMIC DNA]</scope>
    <source>
        <strain evidence="6 7">ZDH117</strain>
    </source>
</reference>
<feature type="transmembrane region" description="Helical" evidence="4">
    <location>
        <begin position="366"/>
        <end position="385"/>
    </location>
</feature>
<gene>
    <name evidence="6" type="ORF">D1610_14930</name>
</gene>
<protein>
    <submittedName>
        <fullName evidence="6">MFS transporter</fullName>
    </submittedName>
</protein>
<dbReference type="InterPro" id="IPR011701">
    <property type="entry name" value="MFS"/>
</dbReference>
<keyword evidence="1 4" id="KW-0812">Transmembrane</keyword>